<keyword evidence="5" id="KW-0479">Metal-binding</keyword>
<evidence type="ECO:0000256" key="1">
    <source>
        <dbReference type="ARBA" id="ARBA00001968"/>
    </source>
</evidence>
<keyword evidence="7" id="KW-1185">Reference proteome</keyword>
<comment type="caution">
    <text evidence="6">The sequence shown here is derived from an EMBL/GenBank/DDBJ whole genome shotgun (WGS) entry which is preliminary data.</text>
</comment>
<accession>A0A916W5B3</accession>
<dbReference type="SUPFAM" id="SSF89562">
    <property type="entry name" value="RraA-like"/>
    <property type="match status" value="1"/>
</dbReference>
<dbReference type="Pfam" id="PF03737">
    <property type="entry name" value="RraA-like"/>
    <property type="match status" value="1"/>
</dbReference>
<evidence type="ECO:0000256" key="3">
    <source>
        <dbReference type="ARBA" id="ARBA00029596"/>
    </source>
</evidence>
<sequence>MKRLTGKIAAERIRMAQVPRAPEGIIERIRAIGCDSSMISDAMDHFGIAGTLPASLYRPTIAGAAIVGTATTVRNQMSSAVLTPHERAQTNRNGMAEMEAHNQATEGDILVIDGVEGLSNMGGISSMIAKRHGITGAIVKGGIRDVGHSREIGFPFWSTEISPMTGKWRVDTVEINGPVELHGVGIRPGDIIVADDTGVCVIPPERADDIVSFAEEQHALEVLRIKAIAEGVHVADLPGKAKK</sequence>
<evidence type="ECO:0000256" key="4">
    <source>
        <dbReference type="ARBA" id="ARBA00030169"/>
    </source>
</evidence>
<protein>
    <recommendedName>
        <fullName evidence="2">Putative 4-hydroxy-4-methyl-2-oxoglutarate aldolase</fullName>
    </recommendedName>
    <alternativeName>
        <fullName evidence="3">Regulator of ribonuclease activity homolog</fullName>
    </alternativeName>
    <alternativeName>
        <fullName evidence="4">RraA-like protein</fullName>
    </alternativeName>
</protein>
<feature type="binding site" evidence="5">
    <location>
        <position position="144"/>
    </location>
    <ligand>
        <name>substrate</name>
    </ligand>
</feature>
<dbReference type="EMBL" id="BMIF01000006">
    <property type="protein sequence ID" value="GGA67518.1"/>
    <property type="molecule type" value="Genomic_DNA"/>
</dbReference>
<dbReference type="InterPro" id="IPR036704">
    <property type="entry name" value="RraA/RraA-like_sf"/>
</dbReference>
<reference evidence="6" key="2">
    <citation type="submission" date="2020-09" db="EMBL/GenBank/DDBJ databases">
        <authorList>
            <person name="Sun Q."/>
            <person name="Zhou Y."/>
        </authorList>
    </citation>
    <scope>NUCLEOTIDE SEQUENCE</scope>
    <source>
        <strain evidence="6">CGMCC 1.15320</strain>
    </source>
</reference>
<dbReference type="RefSeq" id="WP_188721090.1">
    <property type="nucleotide sequence ID" value="NZ_BMIF01000006.1"/>
</dbReference>
<keyword evidence="5" id="KW-0460">Magnesium</keyword>
<dbReference type="InterPro" id="IPR005493">
    <property type="entry name" value="RraA/RraA-like"/>
</dbReference>
<evidence type="ECO:0000313" key="7">
    <source>
        <dbReference type="Proteomes" id="UP000636264"/>
    </source>
</evidence>
<dbReference type="PANTHER" id="PTHR33254">
    <property type="entry name" value="4-HYDROXY-4-METHYL-2-OXOGLUTARATE ALDOLASE 3-RELATED"/>
    <property type="match status" value="1"/>
</dbReference>
<feature type="binding site" evidence="5">
    <location>
        <position position="145"/>
    </location>
    <ligand>
        <name>Mg(2+)</name>
        <dbReference type="ChEBI" id="CHEBI:18420"/>
    </ligand>
</feature>
<proteinExistence type="predicted"/>
<gene>
    <name evidence="6" type="ORF">GCM10011385_21740</name>
</gene>
<comment type="cofactor">
    <cofactor evidence="5">
        <name>Mg(2+)</name>
        <dbReference type="ChEBI" id="CHEBI:18420"/>
    </cofactor>
</comment>
<organism evidence="6 7">
    <name type="scientific">Nitratireductor aestuarii</name>
    <dbReference type="NCBI Taxonomy" id="1735103"/>
    <lineage>
        <taxon>Bacteria</taxon>
        <taxon>Pseudomonadati</taxon>
        <taxon>Pseudomonadota</taxon>
        <taxon>Alphaproteobacteria</taxon>
        <taxon>Hyphomicrobiales</taxon>
        <taxon>Phyllobacteriaceae</taxon>
        <taxon>Nitratireductor</taxon>
    </lineage>
</organism>
<dbReference type="Gene3D" id="3.50.30.40">
    <property type="entry name" value="Ribonuclease E inhibitor RraA/RraA-like"/>
    <property type="match status" value="1"/>
</dbReference>
<evidence type="ECO:0000256" key="2">
    <source>
        <dbReference type="ARBA" id="ARBA00016549"/>
    </source>
</evidence>
<reference evidence="6" key="1">
    <citation type="journal article" date="2014" name="Int. J. Syst. Evol. Microbiol.">
        <title>Complete genome sequence of Corynebacterium casei LMG S-19264T (=DSM 44701T), isolated from a smear-ripened cheese.</title>
        <authorList>
            <consortium name="US DOE Joint Genome Institute (JGI-PGF)"/>
            <person name="Walter F."/>
            <person name="Albersmeier A."/>
            <person name="Kalinowski J."/>
            <person name="Ruckert C."/>
        </authorList>
    </citation>
    <scope>NUCLEOTIDE SEQUENCE</scope>
    <source>
        <strain evidence="6">CGMCC 1.15320</strain>
    </source>
</reference>
<dbReference type="AlphaFoldDB" id="A0A916W5B3"/>
<dbReference type="CDD" id="cd16841">
    <property type="entry name" value="RraA_family"/>
    <property type="match status" value="1"/>
</dbReference>
<dbReference type="PANTHER" id="PTHR33254:SF4">
    <property type="entry name" value="4-HYDROXY-4-METHYL-2-OXOGLUTARATE ALDOLASE 3-RELATED"/>
    <property type="match status" value="1"/>
</dbReference>
<evidence type="ECO:0000313" key="6">
    <source>
        <dbReference type="EMBL" id="GGA67518.1"/>
    </source>
</evidence>
<dbReference type="Proteomes" id="UP000636264">
    <property type="component" value="Unassembled WGS sequence"/>
</dbReference>
<comment type="cofactor">
    <cofactor evidence="1">
        <name>a divalent metal cation</name>
        <dbReference type="ChEBI" id="CHEBI:60240"/>
    </cofactor>
</comment>
<evidence type="ECO:0000256" key="5">
    <source>
        <dbReference type="PIRSR" id="PIRSR605493-1"/>
    </source>
</evidence>
<name>A0A916W5B3_9HYPH</name>
<dbReference type="GO" id="GO:0046872">
    <property type="term" value="F:metal ion binding"/>
    <property type="evidence" value="ECO:0007669"/>
    <property type="project" value="UniProtKB-KW"/>
</dbReference>